<evidence type="ECO:0000313" key="4">
    <source>
        <dbReference type="Proteomes" id="UP001597100"/>
    </source>
</evidence>
<evidence type="ECO:0000256" key="1">
    <source>
        <dbReference type="SAM" id="Phobius"/>
    </source>
</evidence>
<proteinExistence type="predicted"/>
<sequence length="403" mass="46650">MSKTYKILLFILVILLVGLTYLEATEPDKVNWTPSFVASHKLPFGTTVLFENLKDQSFPLKKVKIPPYEFLGDTTIKGTYLFLNDNLNFHDSELNRILKWVEKGNTVFFITENHSPNLLDTLGLESEIIYPEKSIVSKPLFNLTDSTLKGKQPFLFPRETFPKYFKVTDSLKQQVLGVTGLYKDSLLINDPQTNYLVDSIGKGAIYIHNAPLAFTNFFLLENENYKYAERALAYLPPTETVYWDQYYKTGKTYSSSPLYVLLNSRALKWAYYFVIAGSILFVLFEGKRRQRSIPVIKPLLNQTYHFTRTISGLHLNRRDYKGITLKKINLFFDYVRTHFRIPAEDPSETTYQQLAGVSGSSQEKVKELWSFMEFLKNKPNITQEDLKKLNKVINAFKNQTHGK</sequence>
<dbReference type="Proteomes" id="UP001597100">
    <property type="component" value="Unassembled WGS sequence"/>
</dbReference>
<feature type="domain" description="DUF4350" evidence="2">
    <location>
        <begin position="41"/>
        <end position="230"/>
    </location>
</feature>
<accession>A0ABW3IBI4</accession>
<feature type="transmembrane region" description="Helical" evidence="1">
    <location>
        <begin position="269"/>
        <end position="286"/>
    </location>
</feature>
<comment type="caution">
    <text evidence="3">The sequence shown here is derived from an EMBL/GenBank/DDBJ whole genome shotgun (WGS) entry which is preliminary data.</text>
</comment>
<dbReference type="RefSeq" id="WP_380736189.1">
    <property type="nucleotide sequence ID" value="NZ_JBHTJP010000002.1"/>
</dbReference>
<keyword evidence="1" id="KW-0812">Transmembrane</keyword>
<evidence type="ECO:0000259" key="2">
    <source>
        <dbReference type="Pfam" id="PF14258"/>
    </source>
</evidence>
<keyword evidence="1" id="KW-1133">Transmembrane helix</keyword>
<organism evidence="3 4">
    <name type="scientific">Salinimicrobium gaetbulicola</name>
    <dbReference type="NCBI Taxonomy" id="999702"/>
    <lineage>
        <taxon>Bacteria</taxon>
        <taxon>Pseudomonadati</taxon>
        <taxon>Bacteroidota</taxon>
        <taxon>Flavobacteriia</taxon>
        <taxon>Flavobacteriales</taxon>
        <taxon>Flavobacteriaceae</taxon>
        <taxon>Salinimicrobium</taxon>
    </lineage>
</organism>
<reference evidence="4" key="1">
    <citation type="journal article" date="2019" name="Int. J. Syst. Evol. Microbiol.">
        <title>The Global Catalogue of Microorganisms (GCM) 10K type strain sequencing project: providing services to taxonomists for standard genome sequencing and annotation.</title>
        <authorList>
            <consortium name="The Broad Institute Genomics Platform"/>
            <consortium name="The Broad Institute Genome Sequencing Center for Infectious Disease"/>
            <person name="Wu L."/>
            <person name="Ma J."/>
        </authorList>
    </citation>
    <scope>NUCLEOTIDE SEQUENCE [LARGE SCALE GENOMIC DNA]</scope>
    <source>
        <strain evidence="4">CCUG 60898</strain>
    </source>
</reference>
<protein>
    <submittedName>
        <fullName evidence="3">DUF4350 domain-containing protein</fullName>
    </submittedName>
</protein>
<keyword evidence="1" id="KW-0472">Membrane</keyword>
<dbReference type="Pfam" id="PF14258">
    <property type="entry name" value="DUF4350"/>
    <property type="match status" value="1"/>
</dbReference>
<gene>
    <name evidence="3" type="ORF">ACFQ1G_00085</name>
</gene>
<evidence type="ECO:0000313" key="3">
    <source>
        <dbReference type="EMBL" id="MFD0975175.1"/>
    </source>
</evidence>
<dbReference type="InterPro" id="IPR025646">
    <property type="entry name" value="DUF4350"/>
</dbReference>
<dbReference type="EMBL" id="JBHTJP010000002">
    <property type="protein sequence ID" value="MFD0975175.1"/>
    <property type="molecule type" value="Genomic_DNA"/>
</dbReference>
<name>A0ABW3IBI4_9FLAO</name>
<keyword evidence="4" id="KW-1185">Reference proteome</keyword>